<evidence type="ECO:0000256" key="1">
    <source>
        <dbReference type="SAM" id="MobiDB-lite"/>
    </source>
</evidence>
<dbReference type="RefSeq" id="XP_001431338.1">
    <property type="nucleotide sequence ID" value="XM_001431301.1"/>
</dbReference>
<feature type="region of interest" description="Disordered" evidence="1">
    <location>
        <begin position="509"/>
        <end position="534"/>
    </location>
</feature>
<organism evidence="2 3">
    <name type="scientific">Paramecium tetraurelia</name>
    <dbReference type="NCBI Taxonomy" id="5888"/>
    <lineage>
        <taxon>Eukaryota</taxon>
        <taxon>Sar</taxon>
        <taxon>Alveolata</taxon>
        <taxon>Ciliophora</taxon>
        <taxon>Intramacronucleata</taxon>
        <taxon>Oligohymenophorea</taxon>
        <taxon>Peniculida</taxon>
        <taxon>Parameciidae</taxon>
        <taxon>Paramecium</taxon>
    </lineage>
</organism>
<dbReference type="OrthoDB" id="289273at2759"/>
<sequence length="534" mass="62161">MRILIINCYDNKDLEKFQHFQFHVMKYLAEQKELIDTENEFYVRNRDTIEDFLYEVESSYVKKEAAQKFDQLDVIFIIGDCHTRPWAAHMAKILVLLRMCLRVQKLLFASGFAMQALVYLSASNIERPINLINQNGGKLSDLRELKIQIQQSDMFLENTSGDLYVFNYETSEWIPKLNVGIHLRSAAQEFQSIGKYVVKAPIYKPKQNGSFLSKNKNTETVVSIRNVYLQHWAFKDIESRFLAPLLNRWDIHNFQFNNSEKKFICLAESDEGPSIIEYPKALACMFEIDTKYPFTNTLLKNFVQYAMYNIKVSKQEKLYYVNLSSSKPFNSIENYHKVNTKSSSILDLLKNTNNQNQKKTTLELMQIRGKNGIASHSQQRLTYAQEEQKLQSMQHSLKRRSSIAHVGFTLNKNVPIRPVEINAVGKRRIKYQQGQQPSRKISADEAYLKSQRDSEDDVFNEAQSIQKTLPLKPPSQSEIRKLLHPEISKSCLEVREIWIPGHLSEQVKTQGDRRVSQIGGSFQSTQTSQRRRWI</sequence>
<feature type="compositionally biased region" description="Polar residues" evidence="1">
    <location>
        <begin position="518"/>
        <end position="528"/>
    </location>
</feature>
<dbReference type="KEGG" id="ptm:GSPATT00033793001"/>
<dbReference type="Proteomes" id="UP000000600">
    <property type="component" value="Unassembled WGS sequence"/>
</dbReference>
<name>A0BZH3_PARTE</name>
<dbReference type="GeneID" id="5017122"/>
<protein>
    <recommendedName>
        <fullName evidence="4">Glutamine amidotransferase domain-containing protein</fullName>
    </recommendedName>
</protein>
<proteinExistence type="predicted"/>
<dbReference type="EMBL" id="CT868029">
    <property type="protein sequence ID" value="CAK63940.1"/>
    <property type="molecule type" value="Genomic_DNA"/>
</dbReference>
<dbReference type="AlphaFoldDB" id="A0BZH3"/>
<dbReference type="InParanoid" id="A0BZH3"/>
<dbReference type="HOGENOM" id="CLU_487033_0_0_1"/>
<keyword evidence="3" id="KW-1185">Reference proteome</keyword>
<dbReference type="eggNOG" id="ENOG502QQQ8">
    <property type="taxonomic scope" value="Eukaryota"/>
</dbReference>
<reference evidence="2 3" key="1">
    <citation type="journal article" date="2006" name="Nature">
        <title>Global trends of whole-genome duplications revealed by the ciliate Paramecium tetraurelia.</title>
        <authorList>
            <consortium name="Genoscope"/>
            <person name="Aury J.-M."/>
            <person name="Jaillon O."/>
            <person name="Duret L."/>
            <person name="Noel B."/>
            <person name="Jubin C."/>
            <person name="Porcel B.M."/>
            <person name="Segurens B."/>
            <person name="Daubin V."/>
            <person name="Anthouard V."/>
            <person name="Aiach N."/>
            <person name="Arnaiz O."/>
            <person name="Billaut A."/>
            <person name="Beisson J."/>
            <person name="Blanc I."/>
            <person name="Bouhouche K."/>
            <person name="Camara F."/>
            <person name="Duharcourt S."/>
            <person name="Guigo R."/>
            <person name="Gogendeau D."/>
            <person name="Katinka M."/>
            <person name="Keller A.-M."/>
            <person name="Kissmehl R."/>
            <person name="Klotz C."/>
            <person name="Koll F."/>
            <person name="Le Moue A."/>
            <person name="Lepere C."/>
            <person name="Malinsky S."/>
            <person name="Nowacki M."/>
            <person name="Nowak J.K."/>
            <person name="Plattner H."/>
            <person name="Poulain J."/>
            <person name="Ruiz F."/>
            <person name="Serrano V."/>
            <person name="Zagulski M."/>
            <person name="Dessen P."/>
            <person name="Betermier M."/>
            <person name="Weissenbach J."/>
            <person name="Scarpelli C."/>
            <person name="Schachter V."/>
            <person name="Sperling L."/>
            <person name="Meyer E."/>
            <person name="Cohen J."/>
            <person name="Wincker P."/>
        </authorList>
    </citation>
    <scope>NUCLEOTIDE SEQUENCE [LARGE SCALE GENOMIC DNA]</scope>
    <source>
        <strain evidence="2 3">Stock d4-2</strain>
    </source>
</reference>
<accession>A0BZH3</accession>
<evidence type="ECO:0008006" key="4">
    <source>
        <dbReference type="Google" id="ProtNLM"/>
    </source>
</evidence>
<dbReference type="OMA" id="AMYNIKV"/>
<gene>
    <name evidence="2" type="ORF">GSPATT00033793001</name>
</gene>
<evidence type="ECO:0000313" key="3">
    <source>
        <dbReference type="Proteomes" id="UP000000600"/>
    </source>
</evidence>
<evidence type="ECO:0000313" key="2">
    <source>
        <dbReference type="EMBL" id="CAK63940.1"/>
    </source>
</evidence>